<dbReference type="GO" id="GO:0008168">
    <property type="term" value="F:methyltransferase activity"/>
    <property type="evidence" value="ECO:0007669"/>
    <property type="project" value="UniProtKB-KW"/>
</dbReference>
<dbReference type="GO" id="GO:0004497">
    <property type="term" value="F:monooxygenase activity"/>
    <property type="evidence" value="ECO:0007669"/>
    <property type="project" value="UniProtKB-KW"/>
</dbReference>
<comment type="caution">
    <text evidence="7">The sequence shown here is derived from an EMBL/GenBank/DDBJ whole genome shotgun (WGS) entry which is preliminary data.</text>
</comment>
<dbReference type="PANTHER" id="PTHR21266:SF60">
    <property type="entry name" value="3-KETOSTEROID-9-ALPHA-MONOOXYGENASE, OXYGENASE COMPONENT"/>
    <property type="match status" value="1"/>
</dbReference>
<dbReference type="InterPro" id="IPR050584">
    <property type="entry name" value="Cholesterol_7-desaturase"/>
</dbReference>
<evidence type="ECO:0000313" key="7">
    <source>
        <dbReference type="EMBL" id="TDN46045.1"/>
    </source>
</evidence>
<dbReference type="Gene3D" id="2.102.10.10">
    <property type="entry name" value="Rieske [2Fe-2S] iron-sulphur domain"/>
    <property type="match status" value="1"/>
</dbReference>
<dbReference type="PROSITE" id="PS51296">
    <property type="entry name" value="RIESKE"/>
    <property type="match status" value="1"/>
</dbReference>
<keyword evidence="7" id="KW-0489">Methyltransferase</keyword>
<dbReference type="Gene3D" id="3.90.380.10">
    <property type="entry name" value="Naphthalene 1,2-dioxygenase Alpha Subunit, Chain A, domain 1"/>
    <property type="match status" value="1"/>
</dbReference>
<keyword evidence="1" id="KW-0001">2Fe-2S</keyword>
<protein>
    <submittedName>
        <fullName evidence="7">Vanillate O-demethylase monooxygenase subunit</fullName>
    </submittedName>
</protein>
<keyword evidence="7" id="KW-0808">Transferase</keyword>
<dbReference type="GO" id="GO:0051537">
    <property type="term" value="F:2 iron, 2 sulfur cluster binding"/>
    <property type="evidence" value="ECO:0007669"/>
    <property type="project" value="UniProtKB-KW"/>
</dbReference>
<evidence type="ECO:0000256" key="5">
    <source>
        <dbReference type="ARBA" id="ARBA00023014"/>
    </source>
</evidence>
<dbReference type="InterPro" id="IPR044043">
    <property type="entry name" value="VanA_C_cat"/>
</dbReference>
<dbReference type="SUPFAM" id="SSF50022">
    <property type="entry name" value="ISP domain"/>
    <property type="match status" value="1"/>
</dbReference>
<evidence type="ECO:0000256" key="1">
    <source>
        <dbReference type="ARBA" id="ARBA00022714"/>
    </source>
</evidence>
<evidence type="ECO:0000256" key="2">
    <source>
        <dbReference type="ARBA" id="ARBA00022723"/>
    </source>
</evidence>
<sequence>MYVKNCWYVAAWDKEVPAEGFLTRTVCDIPLVLWRDDKGEVVVMEDRCCHRGAPLSLGRKEGGNCVRCMYHGLVFDRSGQCVSAPAQKAIPPSLKVRSFAAVESHRWVWIWMGAAEEADASLIPDTHLLDDPAWKSRDGYIHYDVNYLLITDNLLDFSHLPFLHPTTLGGSTDYAAVLPTVERRSRSLMLKKVVRDTEAPGYSRKFGDYPADTKVDRWMFYEFLVPGVLLMDAGMVPAGMPFDDGRREKAIEFRGFQALTPEREGSTHYFFAHAHNFLTDQPEVTDAIHQGVITAFEEDREMIMGQHRNLALDPGFKMQPLTVDAALGQFRWLIDSLIRKETAKARDAA</sequence>
<keyword evidence="7" id="KW-0503">Monooxygenase</keyword>
<accession>A0A4R6DM93</accession>
<name>A0A4R6DM93_9RHOO</name>
<keyword evidence="5" id="KW-0411">Iron-sulfur</keyword>
<dbReference type="SUPFAM" id="SSF55961">
    <property type="entry name" value="Bet v1-like"/>
    <property type="match status" value="1"/>
</dbReference>
<keyword evidence="8" id="KW-1185">Reference proteome</keyword>
<dbReference type="Pfam" id="PF00355">
    <property type="entry name" value="Rieske"/>
    <property type="match status" value="1"/>
</dbReference>
<evidence type="ECO:0000313" key="8">
    <source>
        <dbReference type="Proteomes" id="UP000295129"/>
    </source>
</evidence>
<dbReference type="PANTHER" id="PTHR21266">
    <property type="entry name" value="IRON-SULFUR DOMAIN CONTAINING PROTEIN"/>
    <property type="match status" value="1"/>
</dbReference>
<dbReference type="AlphaFoldDB" id="A0A4R6DM93"/>
<organism evidence="7 8">
    <name type="scientific">Azoarcus indigens</name>
    <dbReference type="NCBI Taxonomy" id="29545"/>
    <lineage>
        <taxon>Bacteria</taxon>
        <taxon>Pseudomonadati</taxon>
        <taxon>Pseudomonadota</taxon>
        <taxon>Betaproteobacteria</taxon>
        <taxon>Rhodocyclales</taxon>
        <taxon>Zoogloeaceae</taxon>
        <taxon>Azoarcus</taxon>
    </lineage>
</organism>
<feature type="domain" description="Rieske" evidence="6">
    <location>
        <begin position="7"/>
        <end position="110"/>
    </location>
</feature>
<gene>
    <name evidence="7" type="ORF">C7389_12840</name>
</gene>
<dbReference type="CDD" id="cd08878">
    <property type="entry name" value="RHO_alpha_C_DMO-like"/>
    <property type="match status" value="1"/>
</dbReference>
<keyword evidence="2" id="KW-0479">Metal-binding</keyword>
<reference evidence="7 8" key="1">
    <citation type="submission" date="2019-03" db="EMBL/GenBank/DDBJ databases">
        <title>Genomic Encyclopedia of Type Strains, Phase IV (KMG-IV): sequencing the most valuable type-strain genomes for metagenomic binning, comparative biology and taxonomic classification.</title>
        <authorList>
            <person name="Goeker M."/>
        </authorList>
    </citation>
    <scope>NUCLEOTIDE SEQUENCE [LARGE SCALE GENOMIC DNA]</scope>
    <source>
        <strain evidence="7 8">DSM 12121</strain>
    </source>
</reference>
<proteinExistence type="predicted"/>
<dbReference type="RefSeq" id="WP_133594808.1">
    <property type="nucleotide sequence ID" value="NZ_SNVV01000028.1"/>
</dbReference>
<keyword evidence="3" id="KW-0560">Oxidoreductase</keyword>
<evidence type="ECO:0000256" key="3">
    <source>
        <dbReference type="ARBA" id="ARBA00023002"/>
    </source>
</evidence>
<keyword evidence="4" id="KW-0408">Iron</keyword>
<evidence type="ECO:0000259" key="6">
    <source>
        <dbReference type="PROSITE" id="PS51296"/>
    </source>
</evidence>
<dbReference type="OrthoDB" id="9790995at2"/>
<dbReference type="GO" id="GO:0046872">
    <property type="term" value="F:metal ion binding"/>
    <property type="evidence" value="ECO:0007669"/>
    <property type="project" value="UniProtKB-KW"/>
</dbReference>
<dbReference type="Pfam" id="PF19112">
    <property type="entry name" value="VanA_C"/>
    <property type="match status" value="1"/>
</dbReference>
<dbReference type="GO" id="GO:0032259">
    <property type="term" value="P:methylation"/>
    <property type="evidence" value="ECO:0007669"/>
    <property type="project" value="UniProtKB-KW"/>
</dbReference>
<dbReference type="Proteomes" id="UP000295129">
    <property type="component" value="Unassembled WGS sequence"/>
</dbReference>
<dbReference type="InterPro" id="IPR017941">
    <property type="entry name" value="Rieske_2Fe-2S"/>
</dbReference>
<dbReference type="EMBL" id="SNVV01000028">
    <property type="protein sequence ID" value="TDN46045.1"/>
    <property type="molecule type" value="Genomic_DNA"/>
</dbReference>
<dbReference type="InterPro" id="IPR036922">
    <property type="entry name" value="Rieske_2Fe-2S_sf"/>
</dbReference>
<evidence type="ECO:0000256" key="4">
    <source>
        <dbReference type="ARBA" id="ARBA00023004"/>
    </source>
</evidence>